<proteinExistence type="predicted"/>
<name>A0AAN7S809_MYCAM</name>
<protein>
    <submittedName>
        <fullName evidence="1">Uncharacterized protein</fullName>
    </submittedName>
</protein>
<accession>A0AAN7S809</accession>
<comment type="caution">
    <text evidence="1">The sequence shown here is derived from an EMBL/GenBank/DDBJ whole genome shotgun (WGS) entry which is preliminary data.</text>
</comment>
<evidence type="ECO:0000313" key="2">
    <source>
        <dbReference type="Proteomes" id="UP001333110"/>
    </source>
</evidence>
<reference evidence="1 2" key="1">
    <citation type="journal article" date="2023" name="J. Hered.">
        <title>Chromosome-level genome of the wood stork (Mycteria americana) provides insight into avian chromosome evolution.</title>
        <authorList>
            <person name="Flamio R. Jr."/>
            <person name="Ramstad K.M."/>
        </authorList>
    </citation>
    <scope>NUCLEOTIDE SEQUENCE [LARGE SCALE GENOMIC DNA]</scope>
    <source>
        <strain evidence="1">JAX WOST 10</strain>
    </source>
</reference>
<dbReference type="EMBL" id="JAUNZN010000005">
    <property type="protein sequence ID" value="KAK4821043.1"/>
    <property type="molecule type" value="Genomic_DNA"/>
</dbReference>
<keyword evidence="2" id="KW-1185">Reference proteome</keyword>
<dbReference type="Proteomes" id="UP001333110">
    <property type="component" value="Unassembled WGS sequence"/>
</dbReference>
<gene>
    <name evidence="1" type="ORF">QYF61_012223</name>
</gene>
<evidence type="ECO:0000313" key="1">
    <source>
        <dbReference type="EMBL" id="KAK4821043.1"/>
    </source>
</evidence>
<organism evidence="1 2">
    <name type="scientific">Mycteria americana</name>
    <name type="common">Wood stork</name>
    <dbReference type="NCBI Taxonomy" id="33587"/>
    <lineage>
        <taxon>Eukaryota</taxon>
        <taxon>Metazoa</taxon>
        <taxon>Chordata</taxon>
        <taxon>Craniata</taxon>
        <taxon>Vertebrata</taxon>
        <taxon>Euteleostomi</taxon>
        <taxon>Archelosauria</taxon>
        <taxon>Archosauria</taxon>
        <taxon>Dinosauria</taxon>
        <taxon>Saurischia</taxon>
        <taxon>Theropoda</taxon>
        <taxon>Coelurosauria</taxon>
        <taxon>Aves</taxon>
        <taxon>Neognathae</taxon>
        <taxon>Neoaves</taxon>
        <taxon>Aequornithes</taxon>
        <taxon>Ciconiiformes</taxon>
        <taxon>Ciconiidae</taxon>
        <taxon>Mycteria</taxon>
    </lineage>
</organism>
<dbReference type="AlphaFoldDB" id="A0AAN7S809"/>
<sequence>MSQQCALAAKAKTILGCNRKTIASRSREANLRLRPLPAGQGKRTFASDHCQQVEGSEPSPLLSAGETHLERWVQFWALQCKRDMDRLEQV</sequence>